<dbReference type="Pfam" id="PF00462">
    <property type="entry name" value="Glutaredoxin"/>
    <property type="match status" value="1"/>
</dbReference>
<sequence>MKIAVYTKSHCPNCTTAKALLKSKALDYEEFDMDNPVIREIFMEKYPEAKQMPQIFISNQRVGGLFGLQAALKELGL</sequence>
<dbReference type="PRINTS" id="PR00160">
    <property type="entry name" value="GLUTAREDOXIN"/>
</dbReference>
<gene>
    <name evidence="2" type="ORF">UFOVP715_26</name>
</gene>
<organism evidence="2">
    <name type="scientific">uncultured Caudovirales phage</name>
    <dbReference type="NCBI Taxonomy" id="2100421"/>
    <lineage>
        <taxon>Viruses</taxon>
        <taxon>Duplodnaviria</taxon>
        <taxon>Heunggongvirae</taxon>
        <taxon>Uroviricota</taxon>
        <taxon>Caudoviricetes</taxon>
        <taxon>Peduoviridae</taxon>
        <taxon>Maltschvirus</taxon>
        <taxon>Maltschvirus maltsch</taxon>
    </lineage>
</organism>
<dbReference type="SUPFAM" id="SSF52833">
    <property type="entry name" value="Thioredoxin-like"/>
    <property type="match status" value="1"/>
</dbReference>
<dbReference type="PROSITE" id="PS51354">
    <property type="entry name" value="GLUTAREDOXIN_2"/>
    <property type="match status" value="1"/>
</dbReference>
<name>A0A6J5NL47_9CAUD</name>
<protein>
    <submittedName>
        <fullName evidence="2">GrxC Glutaredoxin and related proteins</fullName>
    </submittedName>
</protein>
<feature type="domain" description="Glutaredoxin" evidence="1">
    <location>
        <begin position="3"/>
        <end position="61"/>
    </location>
</feature>
<evidence type="ECO:0000313" key="2">
    <source>
        <dbReference type="EMBL" id="CAB4159597.1"/>
    </source>
</evidence>
<reference evidence="2" key="1">
    <citation type="submission" date="2020-04" db="EMBL/GenBank/DDBJ databases">
        <authorList>
            <person name="Chiriac C."/>
            <person name="Salcher M."/>
            <person name="Ghai R."/>
            <person name="Kavagutti S V."/>
        </authorList>
    </citation>
    <scope>NUCLEOTIDE SEQUENCE</scope>
</reference>
<dbReference type="EMBL" id="LR796687">
    <property type="protein sequence ID" value="CAB4159597.1"/>
    <property type="molecule type" value="Genomic_DNA"/>
</dbReference>
<dbReference type="Gene3D" id="3.40.30.10">
    <property type="entry name" value="Glutaredoxin"/>
    <property type="match status" value="1"/>
</dbReference>
<dbReference type="InterPro" id="IPR036249">
    <property type="entry name" value="Thioredoxin-like_sf"/>
</dbReference>
<dbReference type="InterPro" id="IPR014025">
    <property type="entry name" value="Glutaredoxin_subgr"/>
</dbReference>
<proteinExistence type="predicted"/>
<evidence type="ECO:0000259" key="1">
    <source>
        <dbReference type="Pfam" id="PF00462"/>
    </source>
</evidence>
<accession>A0A6J5NL47</accession>
<dbReference type="InterPro" id="IPR002109">
    <property type="entry name" value="Glutaredoxin"/>
</dbReference>